<dbReference type="Proteomes" id="UP000061839">
    <property type="component" value="Chromosome"/>
</dbReference>
<accession>A0A0D4BW57</accession>
<dbReference type="PATRIC" id="fig|1618207.4.peg.29"/>
<proteinExistence type="predicted"/>
<organism evidence="1 2">
    <name type="scientific">Psychromicrobium lacuslunae</name>
    <dbReference type="NCBI Taxonomy" id="1618207"/>
    <lineage>
        <taxon>Bacteria</taxon>
        <taxon>Bacillati</taxon>
        <taxon>Actinomycetota</taxon>
        <taxon>Actinomycetes</taxon>
        <taxon>Micrococcales</taxon>
        <taxon>Micrococcaceae</taxon>
        <taxon>Psychromicrobium</taxon>
    </lineage>
</organism>
<reference evidence="1 2" key="1">
    <citation type="journal article" date="2015" name="Genome Announc.">
        <title>Complete Genome Sequencing of Protease-Producing Novel Arthrobacter sp. Strain IHBB 11108 Using PacBio Single-Molecule Real-Time Sequencing Technology.</title>
        <authorList>
            <person name="Kiran S."/>
            <person name="Swarnkar M.K."/>
            <person name="Pal M."/>
            <person name="Thakur R."/>
            <person name="Tewari R."/>
            <person name="Singh A.K."/>
            <person name="Gulati A."/>
        </authorList>
    </citation>
    <scope>NUCLEOTIDE SEQUENCE [LARGE SCALE GENOMIC DNA]</scope>
    <source>
        <strain evidence="1 2">IHBB 11108</strain>
    </source>
</reference>
<protein>
    <submittedName>
        <fullName evidence="1">Uncharacterized protein</fullName>
    </submittedName>
</protein>
<keyword evidence="2" id="KW-1185">Reference proteome</keyword>
<sequence length="67" mass="8097">MFEYFNFSDHELARRAEHERVRRERLELLRSQREAHRPRATGGGFSRWFAARRRHETVCPAAMVRKA</sequence>
<dbReference type="HOGENOM" id="CLU_2803128_0_0_11"/>
<dbReference type="AlphaFoldDB" id="A0A0D4BW57"/>
<dbReference type="STRING" id="1618207.UM93_00135"/>
<dbReference type="KEGG" id="ari:UM93_00135"/>
<gene>
    <name evidence="1" type="ORF">UM93_00135</name>
</gene>
<dbReference type="RefSeq" id="WP_045072914.1">
    <property type="nucleotide sequence ID" value="NZ_CP011005.1"/>
</dbReference>
<name>A0A0D4BW57_9MICC</name>
<evidence type="ECO:0000313" key="2">
    <source>
        <dbReference type="Proteomes" id="UP000061839"/>
    </source>
</evidence>
<dbReference type="EMBL" id="CP011005">
    <property type="protein sequence ID" value="AJT40361.1"/>
    <property type="molecule type" value="Genomic_DNA"/>
</dbReference>
<evidence type="ECO:0000313" key="1">
    <source>
        <dbReference type="EMBL" id="AJT40361.1"/>
    </source>
</evidence>